<feature type="domain" description="Major facilitator superfamily (MFS) profile" evidence="10">
    <location>
        <begin position="29"/>
        <end position="513"/>
    </location>
</feature>
<evidence type="ECO:0000256" key="7">
    <source>
        <dbReference type="ARBA" id="ARBA00023251"/>
    </source>
</evidence>
<dbReference type="Gene3D" id="1.20.1720.10">
    <property type="entry name" value="Multidrug resistance protein D"/>
    <property type="match status" value="1"/>
</dbReference>
<comment type="subcellular location">
    <subcellularLocation>
        <location evidence="1">Cell membrane</location>
        <topology evidence="1">Multi-pass membrane protein</topology>
    </subcellularLocation>
</comment>
<proteinExistence type="predicted"/>
<dbReference type="GO" id="GO:0022857">
    <property type="term" value="F:transmembrane transporter activity"/>
    <property type="evidence" value="ECO:0007669"/>
    <property type="project" value="InterPro"/>
</dbReference>
<evidence type="ECO:0000256" key="3">
    <source>
        <dbReference type="ARBA" id="ARBA00022475"/>
    </source>
</evidence>
<evidence type="ECO:0000256" key="5">
    <source>
        <dbReference type="ARBA" id="ARBA00022989"/>
    </source>
</evidence>
<dbReference type="GO" id="GO:0046677">
    <property type="term" value="P:response to antibiotic"/>
    <property type="evidence" value="ECO:0007669"/>
    <property type="project" value="UniProtKB-KW"/>
</dbReference>
<dbReference type="PROSITE" id="PS50850">
    <property type="entry name" value="MFS"/>
    <property type="match status" value="1"/>
</dbReference>
<keyword evidence="5 9" id="KW-1133">Transmembrane helix</keyword>
<dbReference type="InterPro" id="IPR011701">
    <property type="entry name" value="MFS"/>
</dbReference>
<name>A0A1H6E6G6_9ACTN</name>
<feature type="transmembrane region" description="Helical" evidence="9">
    <location>
        <begin position="489"/>
        <end position="509"/>
    </location>
</feature>
<feature type="transmembrane region" description="Helical" evidence="9">
    <location>
        <begin position="287"/>
        <end position="306"/>
    </location>
</feature>
<sequence length="562" mass="56688">MAAVPAASAALAESSAPPPPAASPRRWLALAALTLSVLIIGLDGTVINVALPTLSGELGASSAQLQWIGGGYLLALSVVMLPVGLLGDRYGHKRLLIGGITLFGLASLAGAKATSPDELIAVRTVLGAGAAMIMPLSMAILPRIFSRQELPKAIATWTAATALGMPVGPLVGGWLLNHFWWGSVFVFNVPVAAIALVAAVWLLPGDRTGRPRSAAPFDIAGTVLSAVGITALVYGTILVPDDGWGSPKVLAGIVGGALVLAAFMVRQRRTAHPLVDLKLFADRAFRWGTLLAVFVNFAVMGILFVVPQYLQSVLGHDAFGTGLRILPLIVGLMLAATLSEPIAKRFGPRLVIPAGLLLLAAGALLGATTGADNGYGFAAVWLSLIGFGFGSAMVPATSLVMGSLPAERSGQGTSLLETVQQVGGVLGVAALGSILSAGYLGRLSVSHLDGSTARAARDSVTGADAVAARLHDPALLASAHSAFVHGLNLVLLTCGACSLLAAVLGLFLLPRGGRADGAPASASPSASAADDPGTGRPADVAGPSDTPAGVVVRGTVHGESGT</sequence>
<dbReference type="NCBIfam" id="TIGR00711">
    <property type="entry name" value="efflux_EmrB"/>
    <property type="match status" value="1"/>
</dbReference>
<dbReference type="Pfam" id="PF07690">
    <property type="entry name" value="MFS_1"/>
    <property type="match status" value="1"/>
</dbReference>
<dbReference type="InterPro" id="IPR020846">
    <property type="entry name" value="MFS_dom"/>
</dbReference>
<organism evidence="11 12">
    <name type="scientific">Actinacidiphila yanglinensis</name>
    <dbReference type="NCBI Taxonomy" id="310779"/>
    <lineage>
        <taxon>Bacteria</taxon>
        <taxon>Bacillati</taxon>
        <taxon>Actinomycetota</taxon>
        <taxon>Actinomycetes</taxon>
        <taxon>Kitasatosporales</taxon>
        <taxon>Streptomycetaceae</taxon>
        <taxon>Actinacidiphila</taxon>
    </lineage>
</organism>
<dbReference type="PRINTS" id="PR01036">
    <property type="entry name" value="TCRTETB"/>
</dbReference>
<gene>
    <name evidence="11" type="ORF">SAMN05216223_12787</name>
</gene>
<keyword evidence="2" id="KW-0813">Transport</keyword>
<feature type="transmembrane region" description="Helical" evidence="9">
    <location>
        <begin position="350"/>
        <end position="371"/>
    </location>
</feature>
<evidence type="ECO:0000313" key="12">
    <source>
        <dbReference type="Proteomes" id="UP000236754"/>
    </source>
</evidence>
<feature type="transmembrane region" description="Helical" evidence="9">
    <location>
        <begin position="120"/>
        <end position="141"/>
    </location>
</feature>
<feature type="transmembrane region" description="Helical" evidence="9">
    <location>
        <begin position="377"/>
        <end position="401"/>
    </location>
</feature>
<evidence type="ECO:0000256" key="4">
    <source>
        <dbReference type="ARBA" id="ARBA00022692"/>
    </source>
</evidence>
<evidence type="ECO:0000256" key="1">
    <source>
        <dbReference type="ARBA" id="ARBA00004651"/>
    </source>
</evidence>
<evidence type="ECO:0000256" key="8">
    <source>
        <dbReference type="SAM" id="MobiDB-lite"/>
    </source>
</evidence>
<dbReference type="CDD" id="cd17321">
    <property type="entry name" value="MFS_MMR_MDR_like"/>
    <property type="match status" value="1"/>
</dbReference>
<dbReference type="EMBL" id="FNVU01000027">
    <property type="protein sequence ID" value="SEG93310.1"/>
    <property type="molecule type" value="Genomic_DNA"/>
</dbReference>
<feature type="transmembrane region" description="Helical" evidence="9">
    <location>
        <begin position="422"/>
        <end position="441"/>
    </location>
</feature>
<keyword evidence="4 9" id="KW-0812">Transmembrane</keyword>
<feature type="transmembrane region" description="Helical" evidence="9">
    <location>
        <begin position="318"/>
        <end position="338"/>
    </location>
</feature>
<dbReference type="InterPro" id="IPR004638">
    <property type="entry name" value="EmrB-like"/>
</dbReference>
<evidence type="ECO:0000256" key="9">
    <source>
        <dbReference type="SAM" id="Phobius"/>
    </source>
</evidence>
<keyword evidence="12" id="KW-1185">Reference proteome</keyword>
<feature type="compositionally biased region" description="Low complexity" evidence="8">
    <location>
        <begin position="518"/>
        <end position="532"/>
    </location>
</feature>
<keyword evidence="6 9" id="KW-0472">Membrane</keyword>
<feature type="transmembrane region" description="Helical" evidence="9">
    <location>
        <begin position="153"/>
        <end position="174"/>
    </location>
</feature>
<reference evidence="11 12" key="1">
    <citation type="submission" date="2016-10" db="EMBL/GenBank/DDBJ databases">
        <authorList>
            <person name="de Groot N.N."/>
        </authorList>
    </citation>
    <scope>NUCLEOTIDE SEQUENCE [LARGE SCALE GENOMIC DNA]</scope>
    <source>
        <strain evidence="11 12">CGMCC 4.2023</strain>
    </source>
</reference>
<dbReference type="RefSeq" id="WP_200823541.1">
    <property type="nucleotide sequence ID" value="NZ_FNVU01000027.1"/>
</dbReference>
<evidence type="ECO:0000313" key="11">
    <source>
        <dbReference type="EMBL" id="SEG93310.1"/>
    </source>
</evidence>
<dbReference type="AlphaFoldDB" id="A0A1H6E6G6"/>
<feature type="transmembrane region" description="Helical" evidence="9">
    <location>
        <begin position="249"/>
        <end position="266"/>
    </location>
</feature>
<dbReference type="Gene3D" id="1.20.1250.20">
    <property type="entry name" value="MFS general substrate transporter like domains"/>
    <property type="match status" value="1"/>
</dbReference>
<feature type="transmembrane region" description="Helical" evidence="9">
    <location>
        <begin position="27"/>
        <end position="51"/>
    </location>
</feature>
<keyword evidence="7" id="KW-0046">Antibiotic resistance</keyword>
<dbReference type="PANTHER" id="PTHR42718">
    <property type="entry name" value="MAJOR FACILITATOR SUPERFAMILY MULTIDRUG TRANSPORTER MFSC"/>
    <property type="match status" value="1"/>
</dbReference>
<dbReference type="PANTHER" id="PTHR42718:SF42">
    <property type="entry name" value="EXPORT PROTEIN"/>
    <property type="match status" value="1"/>
</dbReference>
<feature type="transmembrane region" description="Helical" evidence="9">
    <location>
        <begin position="95"/>
        <end position="114"/>
    </location>
</feature>
<feature type="transmembrane region" description="Helical" evidence="9">
    <location>
        <begin position="180"/>
        <end position="203"/>
    </location>
</feature>
<dbReference type="InterPro" id="IPR036259">
    <property type="entry name" value="MFS_trans_sf"/>
</dbReference>
<accession>A0A1H6E6G6</accession>
<evidence type="ECO:0000256" key="2">
    <source>
        <dbReference type="ARBA" id="ARBA00022448"/>
    </source>
</evidence>
<evidence type="ECO:0000256" key="6">
    <source>
        <dbReference type="ARBA" id="ARBA00023136"/>
    </source>
</evidence>
<evidence type="ECO:0000259" key="10">
    <source>
        <dbReference type="PROSITE" id="PS50850"/>
    </source>
</evidence>
<dbReference type="Proteomes" id="UP000236754">
    <property type="component" value="Unassembled WGS sequence"/>
</dbReference>
<keyword evidence="3" id="KW-1003">Cell membrane</keyword>
<dbReference type="GO" id="GO:0005886">
    <property type="term" value="C:plasma membrane"/>
    <property type="evidence" value="ECO:0007669"/>
    <property type="project" value="UniProtKB-SubCell"/>
</dbReference>
<feature type="region of interest" description="Disordered" evidence="8">
    <location>
        <begin position="518"/>
        <end position="562"/>
    </location>
</feature>
<feature type="transmembrane region" description="Helical" evidence="9">
    <location>
        <begin position="63"/>
        <end position="83"/>
    </location>
</feature>
<protein>
    <submittedName>
        <fullName evidence="11">Drug resistance transporter, EmrB/QacA subfamily</fullName>
    </submittedName>
</protein>
<feature type="transmembrane region" description="Helical" evidence="9">
    <location>
        <begin position="215"/>
        <end position="237"/>
    </location>
</feature>
<dbReference type="SUPFAM" id="SSF103473">
    <property type="entry name" value="MFS general substrate transporter"/>
    <property type="match status" value="1"/>
</dbReference>